<accession>A0ABP7TAC5</accession>
<keyword evidence="1" id="KW-0732">Signal</keyword>
<comment type="caution">
    <text evidence="2">The sequence shown here is derived from an EMBL/GenBank/DDBJ whole genome shotgun (WGS) entry which is preliminary data.</text>
</comment>
<evidence type="ECO:0000313" key="3">
    <source>
        <dbReference type="Proteomes" id="UP001500235"/>
    </source>
</evidence>
<evidence type="ECO:0008006" key="4">
    <source>
        <dbReference type="Google" id="ProtNLM"/>
    </source>
</evidence>
<gene>
    <name evidence="2" type="ORF">GCM10022280_25010</name>
</gene>
<organism evidence="2 3">
    <name type="scientific">Sphingomonas swuensis</name>
    <dbReference type="NCBI Taxonomy" id="977800"/>
    <lineage>
        <taxon>Bacteria</taxon>
        <taxon>Pseudomonadati</taxon>
        <taxon>Pseudomonadota</taxon>
        <taxon>Alphaproteobacteria</taxon>
        <taxon>Sphingomonadales</taxon>
        <taxon>Sphingomonadaceae</taxon>
        <taxon>Sphingomonas</taxon>
    </lineage>
</organism>
<reference evidence="3" key="1">
    <citation type="journal article" date="2019" name="Int. J. Syst. Evol. Microbiol.">
        <title>The Global Catalogue of Microorganisms (GCM) 10K type strain sequencing project: providing services to taxonomists for standard genome sequencing and annotation.</title>
        <authorList>
            <consortium name="The Broad Institute Genomics Platform"/>
            <consortium name="The Broad Institute Genome Sequencing Center for Infectious Disease"/>
            <person name="Wu L."/>
            <person name="Ma J."/>
        </authorList>
    </citation>
    <scope>NUCLEOTIDE SEQUENCE [LARGE SCALE GENOMIC DNA]</scope>
    <source>
        <strain evidence="3">JCM 17563</strain>
    </source>
</reference>
<protein>
    <recommendedName>
        <fullName evidence="4">TonB C-terminal domain-containing protein</fullName>
    </recommendedName>
</protein>
<proteinExistence type="predicted"/>
<feature type="signal peptide" evidence="1">
    <location>
        <begin position="1"/>
        <end position="24"/>
    </location>
</feature>
<dbReference type="EMBL" id="BAABBQ010000001">
    <property type="protein sequence ID" value="GAA4023290.1"/>
    <property type="molecule type" value="Genomic_DNA"/>
</dbReference>
<dbReference type="Proteomes" id="UP001500235">
    <property type="component" value="Unassembled WGS sequence"/>
</dbReference>
<evidence type="ECO:0000313" key="2">
    <source>
        <dbReference type="EMBL" id="GAA4023290.1"/>
    </source>
</evidence>
<evidence type="ECO:0000256" key="1">
    <source>
        <dbReference type="SAM" id="SignalP"/>
    </source>
</evidence>
<feature type="chain" id="PRO_5045988677" description="TonB C-terminal domain-containing protein" evidence="1">
    <location>
        <begin position="25"/>
        <end position="281"/>
    </location>
</feature>
<name>A0ABP7TAC5_9SPHN</name>
<dbReference type="RefSeq" id="WP_344707728.1">
    <property type="nucleotide sequence ID" value="NZ_BAABBQ010000001.1"/>
</dbReference>
<keyword evidence="3" id="KW-1185">Reference proteome</keyword>
<sequence>MRHPVLAFLLLAPGFVAAPTYAQAVPAAPMLDRWEVVVAPGKCTLSRRYSQPAATRLTIDTDVGTGDYSLSIAMPGLERQPVGLPGEAVLKADRKTAARGFVTVFREGEAGAPLLANMAGLSAGAMTALAAARELSISGEQLRVKPLALPAAAQAMAALRTCENEQMVEWGADPAQFAPGGSMPRVRDLHALLPQSALRKMPYPAGPANLMHVLVIDERGAVASCASSGALVGAPLEKTVCAQLVGKVVGTPAKDPGGKPVRGVVGYFPALIRSFIVQTPI</sequence>